<dbReference type="GO" id="GO:0016491">
    <property type="term" value="F:oxidoreductase activity"/>
    <property type="evidence" value="ECO:0007669"/>
    <property type="project" value="InterPro"/>
</dbReference>
<dbReference type="EMBL" id="NMVQ01000013">
    <property type="protein sequence ID" value="OYO21656.1"/>
    <property type="molecule type" value="Genomic_DNA"/>
</dbReference>
<evidence type="ECO:0000313" key="2">
    <source>
        <dbReference type="EMBL" id="OYO21656.1"/>
    </source>
</evidence>
<reference evidence="2 3" key="1">
    <citation type="submission" date="2017-07" db="EMBL/GenBank/DDBJ databases">
        <title>Draft whole genome sequences of clinical Proprionibacteriaceae strains.</title>
        <authorList>
            <person name="Bernier A.-M."/>
            <person name="Bernard K."/>
            <person name="Domingo M.-C."/>
        </authorList>
    </citation>
    <scope>NUCLEOTIDE SEQUENCE [LARGE SCALE GENOMIC DNA]</scope>
    <source>
        <strain evidence="2 3">NML 130396</strain>
    </source>
</reference>
<dbReference type="Proteomes" id="UP000216311">
    <property type="component" value="Unassembled WGS sequence"/>
</dbReference>
<accession>A0A255H2U2</accession>
<dbReference type="CDD" id="cd00657">
    <property type="entry name" value="Ferritin_like"/>
    <property type="match status" value="1"/>
</dbReference>
<keyword evidence="3" id="KW-1185">Reference proteome</keyword>
<sequence>MTDTHLADLERQAAQPPPEPDWRLGARLPIAIVRSIQRFQVGESGDGATLIASARAAGDPAYARAVELFVAEENEHGRLLAELLRAADQPLLARHWSDTIFVGLRHLLGLRLELLVLMVAEVVALEYYRLLRDGIDDPLTRQVAGRLLADERRHVPFHCARLRAGFGHWPAALRRTLWAGWAVLLTGAAAVVALDHGPAIRQLGSSRALFLRAVLADFRAVAPTALG</sequence>
<dbReference type="AlphaFoldDB" id="A0A255H2U2"/>
<gene>
    <name evidence="2" type="ORF">CGZ93_10190</name>
</gene>
<dbReference type="InterPro" id="IPR012348">
    <property type="entry name" value="RNR-like"/>
</dbReference>
<organism evidence="2 3">
    <name type="scientific">Enemella dayhoffiae</name>
    <dbReference type="NCBI Taxonomy" id="2016507"/>
    <lineage>
        <taxon>Bacteria</taxon>
        <taxon>Bacillati</taxon>
        <taxon>Actinomycetota</taxon>
        <taxon>Actinomycetes</taxon>
        <taxon>Propionibacteriales</taxon>
        <taxon>Propionibacteriaceae</taxon>
        <taxon>Enemella</taxon>
    </lineage>
</organism>
<evidence type="ECO:0000256" key="1">
    <source>
        <dbReference type="SAM" id="MobiDB-lite"/>
    </source>
</evidence>
<dbReference type="InterPro" id="IPR009078">
    <property type="entry name" value="Ferritin-like_SF"/>
</dbReference>
<name>A0A255H2U2_9ACTN</name>
<comment type="caution">
    <text evidence="2">The sequence shown here is derived from an EMBL/GenBank/DDBJ whole genome shotgun (WGS) entry which is preliminary data.</text>
</comment>
<protein>
    <recommendedName>
        <fullName evidence="4">Ferritin-like domain-containing protein</fullName>
    </recommendedName>
</protein>
<dbReference type="SUPFAM" id="SSF47240">
    <property type="entry name" value="Ferritin-like"/>
    <property type="match status" value="1"/>
</dbReference>
<proteinExistence type="predicted"/>
<feature type="region of interest" description="Disordered" evidence="1">
    <location>
        <begin position="1"/>
        <end position="21"/>
    </location>
</feature>
<dbReference type="RefSeq" id="WP_094364034.1">
    <property type="nucleotide sequence ID" value="NZ_NMVQ01000013.1"/>
</dbReference>
<evidence type="ECO:0008006" key="4">
    <source>
        <dbReference type="Google" id="ProtNLM"/>
    </source>
</evidence>
<dbReference type="Gene3D" id="1.10.620.20">
    <property type="entry name" value="Ribonucleotide Reductase, subunit A"/>
    <property type="match status" value="1"/>
</dbReference>
<evidence type="ECO:0000313" key="3">
    <source>
        <dbReference type="Proteomes" id="UP000216311"/>
    </source>
</evidence>
<feature type="compositionally biased region" description="Basic and acidic residues" evidence="1">
    <location>
        <begin position="1"/>
        <end position="11"/>
    </location>
</feature>
<dbReference type="OrthoDB" id="5122030at2"/>